<comment type="caution">
    <text evidence="1">The sequence shown here is derived from an EMBL/GenBank/DDBJ whole genome shotgun (WGS) entry which is preliminary data.</text>
</comment>
<dbReference type="Proteomes" id="UP000887013">
    <property type="component" value="Unassembled WGS sequence"/>
</dbReference>
<organism evidence="1 2">
    <name type="scientific">Nephila pilipes</name>
    <name type="common">Giant wood spider</name>
    <name type="synonym">Nephila maculata</name>
    <dbReference type="NCBI Taxonomy" id="299642"/>
    <lineage>
        <taxon>Eukaryota</taxon>
        <taxon>Metazoa</taxon>
        <taxon>Ecdysozoa</taxon>
        <taxon>Arthropoda</taxon>
        <taxon>Chelicerata</taxon>
        <taxon>Arachnida</taxon>
        <taxon>Araneae</taxon>
        <taxon>Araneomorphae</taxon>
        <taxon>Entelegynae</taxon>
        <taxon>Araneoidea</taxon>
        <taxon>Nephilidae</taxon>
        <taxon>Nephila</taxon>
    </lineage>
</organism>
<protein>
    <submittedName>
        <fullName evidence="1">Uncharacterized protein</fullName>
    </submittedName>
</protein>
<reference evidence="1" key="1">
    <citation type="submission" date="2020-08" db="EMBL/GenBank/DDBJ databases">
        <title>Multicomponent nature underlies the extraordinary mechanical properties of spider dragline silk.</title>
        <authorList>
            <person name="Kono N."/>
            <person name="Nakamura H."/>
            <person name="Mori M."/>
            <person name="Yoshida Y."/>
            <person name="Ohtoshi R."/>
            <person name="Malay A.D."/>
            <person name="Moran D.A.P."/>
            <person name="Tomita M."/>
            <person name="Numata K."/>
            <person name="Arakawa K."/>
        </authorList>
    </citation>
    <scope>NUCLEOTIDE SEQUENCE</scope>
</reference>
<proteinExistence type="predicted"/>
<feature type="non-terminal residue" evidence="1">
    <location>
        <position position="1"/>
    </location>
</feature>
<evidence type="ECO:0000313" key="1">
    <source>
        <dbReference type="EMBL" id="GFT35209.1"/>
    </source>
</evidence>
<dbReference type="AlphaFoldDB" id="A0A8X6TQ47"/>
<sequence>TASESVTSVASLPIIQSPKETFLAAHKTESHKQNASSLKPPISAKKSKVKRIKRINELSEGLPGDLPLAPPLQSTEDLTNAVIETPELPKIDVVRTQIIDFFLEPLNTFLDVDDFEEASIRFQNLTASLTLVMQEHFHLSSPSVTVKKDQLSSLSTLTMLKRYKDSIAGRDVDVLGI</sequence>
<accession>A0A8X6TQ47</accession>
<keyword evidence="2" id="KW-1185">Reference proteome</keyword>
<name>A0A8X6TQ47_NEPPI</name>
<evidence type="ECO:0000313" key="2">
    <source>
        <dbReference type="Proteomes" id="UP000887013"/>
    </source>
</evidence>
<gene>
    <name evidence="1" type="ORF">NPIL_103881</name>
</gene>
<dbReference type="EMBL" id="BMAW01108673">
    <property type="protein sequence ID" value="GFT35209.1"/>
    <property type="molecule type" value="Genomic_DNA"/>
</dbReference>